<evidence type="ECO:0000313" key="5">
    <source>
        <dbReference type="EMBL" id="GIQ84596.1"/>
    </source>
</evidence>
<proteinExistence type="predicted"/>
<sequence length="428" mass="47296">LVSDPAYAAETFAQLGPLAGMGVTGDILPVLIAAHKDFQTQAAAFLASVLERDVSRRAKLRGKQPRDATLEMLGNYFVSMNAASIRDTLDEGGYREPGAEQEKGADSAFRRHVKYPAPVAKAARRIVSVISTATDAGLIDLRFTLGVLASFGLHEILSALLLASNQPNEAVLAALDSGDSEHAIAIADDLDRRSSAPSVSDWPVTSTHWSRPCSYLSLSLSLYLLNTQALQLAEEGRVRILELLPVLPEMDRPGPARDLICSHFLGFHRDAASEKDRVERSMTAAKRIRSDLEAVRDRRFVVNRRTSRCSHPDCSQLTIAHAFVVFPCGHTFHERCLDCIVSDIPWTPFEDPSIAKERESGKDKEREREREEAEREAEREREKARLGRDNLISECPFCGDRDVALSSRIMIPIGSLPSENLRGDWGLN</sequence>
<accession>A0A9K3GJK9</accession>
<evidence type="ECO:0008006" key="7">
    <source>
        <dbReference type="Google" id="ProtNLM"/>
    </source>
</evidence>
<evidence type="ECO:0000256" key="3">
    <source>
        <dbReference type="ARBA" id="ARBA00022833"/>
    </source>
</evidence>
<dbReference type="GO" id="GO:0006904">
    <property type="term" value="P:vesicle docking involved in exocytosis"/>
    <property type="evidence" value="ECO:0007669"/>
    <property type="project" value="TreeGrafter"/>
</dbReference>
<dbReference type="EMBL" id="BDIP01001533">
    <property type="protein sequence ID" value="GIQ84596.1"/>
    <property type="molecule type" value="Genomic_DNA"/>
</dbReference>
<dbReference type="GO" id="GO:0048284">
    <property type="term" value="P:organelle fusion"/>
    <property type="evidence" value="ECO:0007669"/>
    <property type="project" value="TreeGrafter"/>
</dbReference>
<reference evidence="5 6" key="1">
    <citation type="journal article" date="2018" name="PLoS ONE">
        <title>The draft genome of Kipferlia bialata reveals reductive genome evolution in fornicate parasites.</title>
        <authorList>
            <person name="Tanifuji G."/>
            <person name="Takabayashi S."/>
            <person name="Kume K."/>
            <person name="Takagi M."/>
            <person name="Nakayama T."/>
            <person name="Kamikawa R."/>
            <person name="Inagaki Y."/>
            <person name="Hashimoto T."/>
        </authorList>
    </citation>
    <scope>NUCLEOTIDE SEQUENCE [LARGE SCALE GENOMIC DNA]</scope>
    <source>
        <strain evidence="5">NY0173</strain>
    </source>
</reference>
<evidence type="ECO:0000256" key="4">
    <source>
        <dbReference type="SAM" id="MobiDB-lite"/>
    </source>
</evidence>
<dbReference type="Proteomes" id="UP000265618">
    <property type="component" value="Unassembled WGS sequence"/>
</dbReference>
<dbReference type="PANTHER" id="PTHR23323:SF26">
    <property type="entry name" value="VACUOLAR PROTEIN SORTING-ASSOCIATED PROTEIN 18 HOMOLOG"/>
    <property type="match status" value="1"/>
</dbReference>
<dbReference type="GO" id="GO:0007033">
    <property type="term" value="P:vacuole organization"/>
    <property type="evidence" value="ECO:0007669"/>
    <property type="project" value="TreeGrafter"/>
</dbReference>
<feature type="non-terminal residue" evidence="5">
    <location>
        <position position="1"/>
    </location>
</feature>
<protein>
    <recommendedName>
        <fullName evidence="7">RING-type domain-containing protein</fullName>
    </recommendedName>
</protein>
<dbReference type="PANTHER" id="PTHR23323">
    <property type="entry name" value="VACUOLAR PROTEIN SORTING-ASSOCIATED PROTEIN"/>
    <property type="match status" value="1"/>
</dbReference>
<keyword evidence="2" id="KW-0863">Zinc-finger</keyword>
<dbReference type="GO" id="GO:0007032">
    <property type="term" value="P:endosome organization"/>
    <property type="evidence" value="ECO:0007669"/>
    <property type="project" value="TreeGrafter"/>
</dbReference>
<name>A0A9K3GJK9_9EUKA</name>
<dbReference type="GO" id="GO:0030897">
    <property type="term" value="C:HOPS complex"/>
    <property type="evidence" value="ECO:0007669"/>
    <property type="project" value="TreeGrafter"/>
</dbReference>
<feature type="compositionally biased region" description="Basic and acidic residues" evidence="4">
    <location>
        <begin position="353"/>
        <end position="385"/>
    </location>
</feature>
<evidence type="ECO:0000256" key="2">
    <source>
        <dbReference type="ARBA" id="ARBA00022771"/>
    </source>
</evidence>
<gene>
    <name evidence="5" type="ORF">KIPB_006121</name>
</gene>
<keyword evidence="1" id="KW-0479">Metal-binding</keyword>
<keyword evidence="6" id="KW-1185">Reference proteome</keyword>
<dbReference type="AlphaFoldDB" id="A0A9K3GJK9"/>
<dbReference type="OrthoDB" id="1845386at2759"/>
<evidence type="ECO:0000313" key="6">
    <source>
        <dbReference type="Proteomes" id="UP000265618"/>
    </source>
</evidence>
<dbReference type="GO" id="GO:0030674">
    <property type="term" value="F:protein-macromolecule adaptor activity"/>
    <property type="evidence" value="ECO:0007669"/>
    <property type="project" value="TreeGrafter"/>
</dbReference>
<comment type="caution">
    <text evidence="5">The sequence shown here is derived from an EMBL/GenBank/DDBJ whole genome shotgun (WGS) entry which is preliminary data.</text>
</comment>
<organism evidence="5 6">
    <name type="scientific">Kipferlia bialata</name>
    <dbReference type="NCBI Taxonomy" id="797122"/>
    <lineage>
        <taxon>Eukaryota</taxon>
        <taxon>Metamonada</taxon>
        <taxon>Carpediemonas-like organisms</taxon>
        <taxon>Kipferlia</taxon>
    </lineage>
</organism>
<evidence type="ECO:0000256" key="1">
    <source>
        <dbReference type="ARBA" id="ARBA00022723"/>
    </source>
</evidence>
<feature type="region of interest" description="Disordered" evidence="4">
    <location>
        <begin position="351"/>
        <end position="385"/>
    </location>
</feature>
<dbReference type="GO" id="GO:0005768">
    <property type="term" value="C:endosome"/>
    <property type="evidence" value="ECO:0007669"/>
    <property type="project" value="TreeGrafter"/>
</dbReference>
<keyword evidence="3" id="KW-0862">Zinc</keyword>
<dbReference type="GO" id="GO:0008270">
    <property type="term" value="F:zinc ion binding"/>
    <property type="evidence" value="ECO:0007669"/>
    <property type="project" value="UniProtKB-KW"/>
</dbReference>